<reference evidence="2 3" key="1">
    <citation type="submission" date="2016-02" db="EMBL/GenBank/DDBJ databases">
        <title>Comparative genomic and transcriptomic foundation for Pichia pastoris.</title>
        <authorList>
            <person name="Love K.R."/>
            <person name="Shah K.A."/>
            <person name="Whittaker C.A."/>
            <person name="Wu J."/>
            <person name="Bartlett M.C."/>
            <person name="Ma D."/>
            <person name="Leeson R.L."/>
            <person name="Priest M."/>
            <person name="Young S.K."/>
            <person name="Love J.C."/>
        </authorList>
    </citation>
    <scope>NUCLEOTIDE SEQUENCE [LARGE SCALE GENOMIC DNA]</scope>
    <source>
        <strain evidence="2 3">ATCC 28485</strain>
    </source>
</reference>
<organism evidence="2 3">
    <name type="scientific">Komagataella pastoris</name>
    <name type="common">Yeast</name>
    <name type="synonym">Pichia pastoris</name>
    <dbReference type="NCBI Taxonomy" id="4922"/>
    <lineage>
        <taxon>Eukaryota</taxon>
        <taxon>Fungi</taxon>
        <taxon>Dikarya</taxon>
        <taxon>Ascomycota</taxon>
        <taxon>Saccharomycotina</taxon>
        <taxon>Pichiomycetes</taxon>
        <taxon>Pichiales</taxon>
        <taxon>Pichiaceae</taxon>
        <taxon>Komagataella</taxon>
    </lineage>
</organism>
<evidence type="ECO:0000313" key="3">
    <source>
        <dbReference type="Proteomes" id="UP000094565"/>
    </source>
</evidence>
<accession>A0A1B2JGC0</accession>
<dbReference type="OrthoDB" id="10288684at2759"/>
<dbReference type="Proteomes" id="UP000094565">
    <property type="component" value="Chromosome 3"/>
</dbReference>
<evidence type="ECO:0000256" key="1">
    <source>
        <dbReference type="SAM" id="Phobius"/>
    </source>
</evidence>
<name>A0A1B2JGC0_PICPA</name>
<keyword evidence="3" id="KW-1185">Reference proteome</keyword>
<feature type="transmembrane region" description="Helical" evidence="1">
    <location>
        <begin position="151"/>
        <end position="168"/>
    </location>
</feature>
<dbReference type="EMBL" id="CP014586">
    <property type="protein sequence ID" value="ANZ77052.1"/>
    <property type="molecule type" value="Genomic_DNA"/>
</dbReference>
<gene>
    <name evidence="2" type="ORF">ATY40_BA7503648</name>
</gene>
<sequence length="172" mass="19210">MNPPKYLEAVSATSSSSPEIIDNQNVSVQINGAKQSKIVITNVNINKVHPQSQQDNHNTNLSNYTILPAFDHVEYDDKVDLDNMDQYNPKIYKVITLNALEQHEDLPSYDELTTTVTTIQNISDKASITLDSTLPAPATHPNSKEPKCRRLAPFLVSFTILMGLLFISHRSC</sequence>
<dbReference type="AlphaFoldDB" id="A0A1B2JGC0"/>
<keyword evidence="1" id="KW-1133">Transmembrane helix</keyword>
<keyword evidence="1" id="KW-0472">Membrane</keyword>
<keyword evidence="1" id="KW-0812">Transmembrane</keyword>
<protein>
    <submittedName>
        <fullName evidence="2">BA75_03648T0</fullName>
    </submittedName>
</protein>
<evidence type="ECO:0000313" key="2">
    <source>
        <dbReference type="EMBL" id="ANZ77052.1"/>
    </source>
</evidence>
<proteinExistence type="predicted"/>